<evidence type="ECO:0000313" key="2">
    <source>
        <dbReference type="Ensembl" id="ENSMPUP00000003727.1"/>
    </source>
</evidence>
<reference evidence="2" key="1">
    <citation type="submission" date="2024-06" db="UniProtKB">
        <authorList>
            <consortium name="Ensembl"/>
        </authorList>
    </citation>
    <scope>IDENTIFICATION</scope>
</reference>
<dbReference type="EMBL" id="AEYP01112546">
    <property type="status" value="NOT_ANNOTATED_CDS"/>
    <property type="molecule type" value="Genomic_DNA"/>
</dbReference>
<dbReference type="eggNOG" id="KOG2301">
    <property type="taxonomic scope" value="Eukaryota"/>
</dbReference>
<name>M3XXC7_MUSPF</name>
<protein>
    <submittedName>
        <fullName evidence="2">Uncharacterized protein</fullName>
    </submittedName>
</protein>
<dbReference type="InParanoid" id="M3XXC7"/>
<proteinExistence type="predicted"/>
<dbReference type="Ensembl" id="ENSMPUT00000003795.1">
    <property type="protein sequence ID" value="ENSMPUP00000003727.1"/>
    <property type="gene ID" value="ENSMPUG00000003757.1"/>
</dbReference>
<accession>M3XXC7</accession>
<evidence type="ECO:0000256" key="1">
    <source>
        <dbReference type="SAM" id="MobiDB-lite"/>
    </source>
</evidence>
<sequence length="93" mass="10778">MGWPFLTPQISPRVLCSRLSYQDDENRQLTPPEEDKRDIRQSPKRGFLRSASLGRRASFHLECLKRQKNQGGDISQKTVLPLHLVHHQVAQTF</sequence>
<dbReference type="AlphaFoldDB" id="M3XXC7"/>
<organism evidence="2">
    <name type="scientific">Mustela putorius furo</name>
    <name type="common">European domestic ferret</name>
    <name type="synonym">Mustela furo</name>
    <dbReference type="NCBI Taxonomy" id="9669"/>
    <lineage>
        <taxon>Eukaryota</taxon>
        <taxon>Metazoa</taxon>
        <taxon>Chordata</taxon>
        <taxon>Craniata</taxon>
        <taxon>Vertebrata</taxon>
        <taxon>Euteleostomi</taxon>
        <taxon>Mammalia</taxon>
        <taxon>Eutheria</taxon>
        <taxon>Laurasiatheria</taxon>
        <taxon>Carnivora</taxon>
        <taxon>Caniformia</taxon>
        <taxon>Musteloidea</taxon>
        <taxon>Mustelidae</taxon>
        <taxon>Mustelinae</taxon>
        <taxon>Mustela</taxon>
    </lineage>
</organism>
<dbReference type="GeneTree" id="ENSGT00690000103844"/>
<dbReference type="HOGENOM" id="CLU_2405126_0_0_1"/>
<feature type="region of interest" description="Disordered" evidence="1">
    <location>
        <begin position="23"/>
        <end position="47"/>
    </location>
</feature>
<dbReference type="STRING" id="9669.ENSMPUP00000003727"/>